<evidence type="ECO:0000313" key="2">
    <source>
        <dbReference type="Proteomes" id="UP001371456"/>
    </source>
</evidence>
<dbReference type="Proteomes" id="UP001371456">
    <property type="component" value="Unassembled WGS sequence"/>
</dbReference>
<dbReference type="EMBL" id="JBANQN010000010">
    <property type="protein sequence ID" value="KAK6777939.1"/>
    <property type="molecule type" value="Genomic_DNA"/>
</dbReference>
<reference evidence="1 2" key="1">
    <citation type="submission" date="2024-02" db="EMBL/GenBank/DDBJ databases">
        <title>de novo genome assembly of Solanum bulbocastanum strain 11H21.</title>
        <authorList>
            <person name="Hosaka A.J."/>
        </authorList>
    </citation>
    <scope>NUCLEOTIDE SEQUENCE [LARGE SCALE GENOMIC DNA]</scope>
    <source>
        <tissue evidence="1">Young leaves</tissue>
    </source>
</reference>
<organism evidence="1 2">
    <name type="scientific">Solanum bulbocastanum</name>
    <name type="common">Wild potato</name>
    <dbReference type="NCBI Taxonomy" id="147425"/>
    <lineage>
        <taxon>Eukaryota</taxon>
        <taxon>Viridiplantae</taxon>
        <taxon>Streptophyta</taxon>
        <taxon>Embryophyta</taxon>
        <taxon>Tracheophyta</taxon>
        <taxon>Spermatophyta</taxon>
        <taxon>Magnoliopsida</taxon>
        <taxon>eudicotyledons</taxon>
        <taxon>Gunneridae</taxon>
        <taxon>Pentapetalae</taxon>
        <taxon>asterids</taxon>
        <taxon>lamiids</taxon>
        <taxon>Solanales</taxon>
        <taxon>Solanaceae</taxon>
        <taxon>Solanoideae</taxon>
        <taxon>Solaneae</taxon>
        <taxon>Solanum</taxon>
    </lineage>
</organism>
<dbReference type="AlphaFoldDB" id="A0AAN8Y3J0"/>
<keyword evidence="2" id="KW-1185">Reference proteome</keyword>
<proteinExistence type="predicted"/>
<sequence length="35" mass="4218">MAKNHTLYLDFNSQNEFMTENIEQPSDLIMPLLRY</sequence>
<name>A0AAN8Y3J0_SOLBU</name>
<protein>
    <submittedName>
        <fullName evidence="1">Uncharacterized protein</fullName>
    </submittedName>
</protein>
<accession>A0AAN8Y3J0</accession>
<gene>
    <name evidence="1" type="ORF">RDI58_024657</name>
</gene>
<comment type="caution">
    <text evidence="1">The sequence shown here is derived from an EMBL/GenBank/DDBJ whole genome shotgun (WGS) entry which is preliminary data.</text>
</comment>
<evidence type="ECO:0000313" key="1">
    <source>
        <dbReference type="EMBL" id="KAK6777939.1"/>
    </source>
</evidence>